<dbReference type="PRINTS" id="PR00461">
    <property type="entry name" value="PLPEROXIDASE"/>
</dbReference>
<feature type="binding site" evidence="15">
    <location>
        <position position="71"/>
    </location>
    <ligand>
        <name>Ca(2+)</name>
        <dbReference type="ChEBI" id="CHEBI:29108"/>
        <label>1</label>
    </ligand>
</feature>
<dbReference type="Pfam" id="PF00141">
    <property type="entry name" value="peroxidase"/>
    <property type="match status" value="1"/>
</dbReference>
<dbReference type="OMA" id="RINCRVA"/>
<dbReference type="PROSITE" id="PS00435">
    <property type="entry name" value="PEROXIDASE_1"/>
    <property type="match status" value="1"/>
</dbReference>
<keyword evidence="8 18" id="KW-0560">Oxidoreductase</keyword>
<dbReference type="GO" id="GO:0046872">
    <property type="term" value="F:metal ion binding"/>
    <property type="evidence" value="ECO:0007669"/>
    <property type="project" value="UniProtKB-UniRule"/>
</dbReference>
<dbReference type="InterPro" id="IPR033905">
    <property type="entry name" value="Secretory_peroxidase"/>
</dbReference>
<comment type="subcellular location">
    <subcellularLocation>
        <location evidence="18">Secreted</location>
    </subcellularLocation>
</comment>
<evidence type="ECO:0000256" key="17">
    <source>
        <dbReference type="PIRSR" id="PIRSR600823-5"/>
    </source>
</evidence>
<dbReference type="GO" id="GO:0140825">
    <property type="term" value="F:lactoperoxidase activity"/>
    <property type="evidence" value="ECO:0007669"/>
    <property type="project" value="UniProtKB-EC"/>
</dbReference>
<protein>
    <recommendedName>
        <fullName evidence="3 18">Peroxidase</fullName>
        <ecNumber evidence="3 18">1.11.1.7</ecNumber>
    </recommendedName>
</protein>
<feature type="binding site" evidence="15">
    <location>
        <position position="89"/>
    </location>
    <ligand>
        <name>Ca(2+)</name>
        <dbReference type="ChEBI" id="CHEBI:29108"/>
        <label>1</label>
    </ligand>
</feature>
<keyword evidence="6 15" id="KW-0479">Metal-binding</keyword>
<evidence type="ECO:0000256" key="11">
    <source>
        <dbReference type="ARBA" id="ARBA00023180"/>
    </source>
</evidence>
<dbReference type="PROSITE" id="PS00436">
    <property type="entry name" value="PEROXIDASE_2"/>
    <property type="match status" value="1"/>
</dbReference>
<evidence type="ECO:0000256" key="10">
    <source>
        <dbReference type="ARBA" id="ARBA00023157"/>
    </source>
</evidence>
<feature type="active site" description="Proton acceptor" evidence="13">
    <location>
        <position position="67"/>
    </location>
</feature>
<dbReference type="PANTHER" id="PTHR31388:SF5">
    <property type="entry name" value="PEROXIDASE"/>
    <property type="match status" value="1"/>
</dbReference>
<evidence type="ECO:0000256" key="13">
    <source>
        <dbReference type="PIRSR" id="PIRSR600823-1"/>
    </source>
</evidence>
<dbReference type="SUPFAM" id="SSF48113">
    <property type="entry name" value="Heme-dependent peroxidases"/>
    <property type="match status" value="1"/>
</dbReference>
<dbReference type="EMBL" id="CM035438">
    <property type="protein sequence ID" value="KAH7285479.1"/>
    <property type="molecule type" value="Genomic_DNA"/>
</dbReference>
<dbReference type="GO" id="GO:0042744">
    <property type="term" value="P:hydrogen peroxide catabolic process"/>
    <property type="evidence" value="ECO:0007669"/>
    <property type="project" value="UniProtKB-KW"/>
</dbReference>
<dbReference type="PRINTS" id="PR00458">
    <property type="entry name" value="PEROXIDASE"/>
</dbReference>
<evidence type="ECO:0000256" key="7">
    <source>
        <dbReference type="ARBA" id="ARBA00022837"/>
    </source>
</evidence>
<evidence type="ECO:0000256" key="5">
    <source>
        <dbReference type="ARBA" id="ARBA00022617"/>
    </source>
</evidence>
<feature type="binding site" evidence="15">
    <location>
        <position position="246"/>
    </location>
    <ligand>
        <name>Ca(2+)</name>
        <dbReference type="ChEBI" id="CHEBI:29108"/>
        <label>2</label>
    </ligand>
</feature>
<dbReference type="FunFam" id="1.10.520.10:FF:000001">
    <property type="entry name" value="Peroxidase"/>
    <property type="match status" value="1"/>
</dbReference>
<feature type="binding site" evidence="15">
    <location>
        <position position="68"/>
    </location>
    <ligand>
        <name>Ca(2+)</name>
        <dbReference type="ChEBI" id="CHEBI:29108"/>
        <label>1</label>
    </ligand>
</feature>
<evidence type="ECO:0000256" key="1">
    <source>
        <dbReference type="ARBA" id="ARBA00000189"/>
    </source>
</evidence>
<keyword evidence="12 18" id="KW-0376">Hydrogen peroxide</keyword>
<comment type="function">
    <text evidence="18">Removal of H(2)O(2), oxidation of toxic reductants, biosynthesis and degradation of lignin, suberization, auxin catabolism, response to environmental stresses such as wounding, pathogen attack and oxidative stress.</text>
</comment>
<dbReference type="InterPro" id="IPR019793">
    <property type="entry name" value="Peroxidases_heam-ligand_BS"/>
</dbReference>
<evidence type="ECO:0000313" key="21">
    <source>
        <dbReference type="Proteomes" id="UP000825935"/>
    </source>
</evidence>
<dbReference type="GO" id="GO:0005576">
    <property type="term" value="C:extracellular region"/>
    <property type="evidence" value="ECO:0007669"/>
    <property type="project" value="UniProtKB-SubCell"/>
</dbReference>
<dbReference type="EC" id="1.11.1.7" evidence="3 18"/>
<gene>
    <name evidence="20" type="ORF">KP509_33G030100</name>
</gene>
<feature type="binding site" evidence="15">
    <location>
        <position position="77"/>
    </location>
    <ligand>
        <name>Ca(2+)</name>
        <dbReference type="ChEBI" id="CHEBI:29108"/>
        <label>1</label>
    </ligand>
</feature>
<accession>A0A8T2QNF0</accession>
<evidence type="ECO:0000256" key="2">
    <source>
        <dbReference type="ARBA" id="ARBA00006873"/>
    </source>
</evidence>
<feature type="binding site" evidence="14">
    <location>
        <position position="164"/>
    </location>
    <ligand>
        <name>substrate</name>
    </ligand>
</feature>
<keyword evidence="10 17" id="KW-1015">Disulfide bond</keyword>
<evidence type="ECO:0000256" key="9">
    <source>
        <dbReference type="ARBA" id="ARBA00023004"/>
    </source>
</evidence>
<dbReference type="InterPro" id="IPR019794">
    <property type="entry name" value="Peroxidases_AS"/>
</dbReference>
<dbReference type="CDD" id="cd00693">
    <property type="entry name" value="secretory_peroxidase"/>
    <property type="match status" value="1"/>
</dbReference>
<feature type="disulfide bond" evidence="17">
    <location>
        <begin position="122"/>
        <end position="324"/>
    </location>
</feature>
<comment type="similarity">
    <text evidence="2">Belongs to the peroxidase family. Ascorbate peroxidase subfamily.</text>
</comment>
<keyword evidence="7 15" id="KW-0106">Calcium</keyword>
<keyword evidence="4 18" id="KW-0575">Peroxidase</keyword>
<organism evidence="20 21">
    <name type="scientific">Ceratopteris richardii</name>
    <name type="common">Triangle waterfern</name>
    <dbReference type="NCBI Taxonomy" id="49495"/>
    <lineage>
        <taxon>Eukaryota</taxon>
        <taxon>Viridiplantae</taxon>
        <taxon>Streptophyta</taxon>
        <taxon>Embryophyta</taxon>
        <taxon>Tracheophyta</taxon>
        <taxon>Polypodiopsida</taxon>
        <taxon>Polypodiidae</taxon>
        <taxon>Polypodiales</taxon>
        <taxon>Pteridineae</taxon>
        <taxon>Pteridaceae</taxon>
        <taxon>Parkerioideae</taxon>
        <taxon>Ceratopteris</taxon>
    </lineage>
</organism>
<evidence type="ECO:0000259" key="19">
    <source>
        <dbReference type="PROSITE" id="PS50873"/>
    </source>
</evidence>
<keyword evidence="11" id="KW-0325">Glycoprotein</keyword>
<dbReference type="Proteomes" id="UP000825935">
    <property type="component" value="Chromosome 33"/>
</dbReference>
<feature type="binding site" evidence="15">
    <location>
        <position position="249"/>
    </location>
    <ligand>
        <name>Ca(2+)</name>
        <dbReference type="ChEBI" id="CHEBI:29108"/>
        <label>2</label>
    </ligand>
</feature>
<comment type="cofactor">
    <cofactor evidence="15 18">
        <name>Ca(2+)</name>
        <dbReference type="ChEBI" id="CHEBI:29108"/>
    </cofactor>
    <text evidence="15 18">Binds 2 calcium ions per subunit.</text>
</comment>
<comment type="similarity">
    <text evidence="18">Belongs to the peroxidase family. Classical plant (class III) peroxidase subfamily.</text>
</comment>
<sequence>MTTRLSALLVVHVAFIVFGITLVNAQLISNFYASSCPSLQSIVRSGMRAAVQNETRMAASILRLFFHDCFVQGCDASILLDDTSTMQGEKSAFPNVNSLRGFDVVDVIKASVEQSCPGVVSCADILALAARDAVFLSGGPSWNVLLGRRDSLTASYSLANSNLPAPSEDVDSLISKFQAQGLSVSDLVTLSGAHTIGQSRCVNFRDRLYNDDGSGQADPTLSATYLVQLQTVCPSSGGDDNLAPLDVTTPTRFDNIYYKNLLNGRGLLTSDQELFSSNQTSTVSVVQNYAASSASFFTNFPTSMIAMGNISPITGSNGEVRINCRVAN</sequence>
<keyword evidence="5 18" id="KW-0349">Heme</keyword>
<comment type="caution">
    <text evidence="20">The sequence shown here is derived from an EMBL/GenBank/DDBJ whole genome shotgun (WGS) entry which is preliminary data.</text>
</comment>
<feature type="binding site" description="axial binding residue" evidence="15">
    <location>
        <position position="194"/>
    </location>
    <ligand>
        <name>heme b</name>
        <dbReference type="ChEBI" id="CHEBI:60344"/>
    </ligand>
    <ligandPart>
        <name>Fe</name>
        <dbReference type="ChEBI" id="CHEBI:18248"/>
    </ligandPart>
</feature>
<dbReference type="AlphaFoldDB" id="A0A8T2QNF0"/>
<dbReference type="PROSITE" id="PS50873">
    <property type="entry name" value="PEROXIDASE_4"/>
    <property type="match status" value="1"/>
</dbReference>
<evidence type="ECO:0000313" key="20">
    <source>
        <dbReference type="EMBL" id="KAH7285479.1"/>
    </source>
</evidence>
<evidence type="ECO:0000256" key="14">
    <source>
        <dbReference type="PIRSR" id="PIRSR600823-2"/>
    </source>
</evidence>
<evidence type="ECO:0000256" key="18">
    <source>
        <dbReference type="RuleBase" id="RU362060"/>
    </source>
</evidence>
<dbReference type="GO" id="GO:0006979">
    <property type="term" value="P:response to oxidative stress"/>
    <property type="evidence" value="ECO:0007669"/>
    <property type="project" value="UniProtKB-UniRule"/>
</dbReference>
<dbReference type="InterPro" id="IPR010255">
    <property type="entry name" value="Haem_peroxidase_sf"/>
</dbReference>
<evidence type="ECO:0000256" key="4">
    <source>
        <dbReference type="ARBA" id="ARBA00022559"/>
    </source>
</evidence>
<feature type="binding site" evidence="15">
    <location>
        <position position="195"/>
    </location>
    <ligand>
        <name>Ca(2+)</name>
        <dbReference type="ChEBI" id="CHEBI:29108"/>
        <label>2</label>
    </ligand>
</feature>
<evidence type="ECO:0000256" key="6">
    <source>
        <dbReference type="ARBA" id="ARBA00022723"/>
    </source>
</evidence>
<keyword evidence="18" id="KW-0964">Secreted</keyword>
<feature type="disulfide bond" evidence="17">
    <location>
        <begin position="201"/>
        <end position="233"/>
    </location>
</feature>
<dbReference type="InterPro" id="IPR000823">
    <property type="entry name" value="Peroxidase_pln"/>
</dbReference>
<dbReference type="Gene3D" id="1.10.420.10">
    <property type="entry name" value="Peroxidase, domain 2"/>
    <property type="match status" value="1"/>
</dbReference>
<comment type="catalytic activity">
    <reaction evidence="1 18">
        <text>2 a phenolic donor + H2O2 = 2 a phenolic radical donor + 2 H2O</text>
        <dbReference type="Rhea" id="RHEA:56136"/>
        <dbReference type="ChEBI" id="CHEBI:15377"/>
        <dbReference type="ChEBI" id="CHEBI:16240"/>
        <dbReference type="ChEBI" id="CHEBI:139520"/>
        <dbReference type="ChEBI" id="CHEBI:139521"/>
        <dbReference type="EC" id="1.11.1.7"/>
    </reaction>
</comment>
<keyword evidence="9 15" id="KW-0408">Iron</keyword>
<keyword evidence="21" id="KW-1185">Reference proteome</keyword>
<name>A0A8T2QNF0_CERRI</name>
<dbReference type="PANTHER" id="PTHR31388">
    <property type="entry name" value="PEROXIDASE 72-RELATED"/>
    <property type="match status" value="1"/>
</dbReference>
<evidence type="ECO:0000256" key="15">
    <source>
        <dbReference type="PIRSR" id="PIRSR600823-3"/>
    </source>
</evidence>
<dbReference type="GO" id="GO:0020037">
    <property type="term" value="F:heme binding"/>
    <property type="evidence" value="ECO:0007669"/>
    <property type="project" value="UniProtKB-UniRule"/>
</dbReference>
<feature type="site" description="Transition state stabilizer" evidence="16">
    <location>
        <position position="63"/>
    </location>
</feature>
<comment type="cofactor">
    <cofactor evidence="15 18">
        <name>heme b</name>
        <dbReference type="ChEBI" id="CHEBI:60344"/>
    </cofactor>
    <text evidence="15 18">Binds 1 heme b (iron(II)-protoporphyrin IX) group per subunit.</text>
</comment>
<feature type="binding site" evidence="15">
    <location>
        <position position="75"/>
    </location>
    <ligand>
        <name>Ca(2+)</name>
        <dbReference type="ChEBI" id="CHEBI:29108"/>
        <label>1</label>
    </ligand>
</feature>
<dbReference type="InterPro" id="IPR002016">
    <property type="entry name" value="Haem_peroxidase"/>
</dbReference>
<dbReference type="Gene3D" id="1.10.520.10">
    <property type="match status" value="1"/>
</dbReference>
<feature type="domain" description="Plant heme peroxidase family profile" evidence="19">
    <location>
        <begin position="26"/>
        <end position="328"/>
    </location>
</feature>
<evidence type="ECO:0000256" key="16">
    <source>
        <dbReference type="PIRSR" id="PIRSR600823-4"/>
    </source>
</evidence>
<proteinExistence type="inferred from homology"/>
<feature type="disulfide bond" evidence="17">
    <location>
        <begin position="36"/>
        <end position="116"/>
    </location>
</feature>
<feature type="binding site" evidence="15">
    <location>
        <position position="254"/>
    </location>
    <ligand>
        <name>Ca(2+)</name>
        <dbReference type="ChEBI" id="CHEBI:29108"/>
        <label>2</label>
    </ligand>
</feature>
<evidence type="ECO:0000256" key="3">
    <source>
        <dbReference type="ARBA" id="ARBA00012313"/>
    </source>
</evidence>
<evidence type="ECO:0000256" key="12">
    <source>
        <dbReference type="ARBA" id="ARBA00023324"/>
    </source>
</evidence>
<feature type="binding site" evidence="15">
    <location>
        <position position="73"/>
    </location>
    <ligand>
        <name>Ca(2+)</name>
        <dbReference type="ChEBI" id="CHEBI:29108"/>
        <label>1</label>
    </ligand>
</feature>
<dbReference type="FunFam" id="1.10.420.10:FF:000001">
    <property type="entry name" value="Peroxidase"/>
    <property type="match status" value="1"/>
</dbReference>
<evidence type="ECO:0000256" key="8">
    <source>
        <dbReference type="ARBA" id="ARBA00023002"/>
    </source>
</evidence>
<dbReference type="OrthoDB" id="2113341at2759"/>
<feature type="disulfide bond" evidence="17">
    <location>
        <begin position="69"/>
        <end position="74"/>
    </location>
</feature>
<reference evidence="20" key="1">
    <citation type="submission" date="2021-08" db="EMBL/GenBank/DDBJ databases">
        <title>WGS assembly of Ceratopteris richardii.</title>
        <authorList>
            <person name="Marchant D.B."/>
            <person name="Chen G."/>
            <person name="Jenkins J."/>
            <person name="Shu S."/>
            <person name="Leebens-Mack J."/>
            <person name="Grimwood J."/>
            <person name="Schmutz J."/>
            <person name="Soltis P."/>
            <person name="Soltis D."/>
            <person name="Chen Z.-H."/>
        </authorList>
    </citation>
    <scope>NUCLEOTIDE SEQUENCE</scope>
    <source>
        <strain evidence="20">Whitten #5841</strain>
        <tissue evidence="20">Leaf</tissue>
    </source>
</reference>